<dbReference type="PANTHER" id="PTHR45745">
    <property type="entry name" value="PHOSPHOMANNOMUTASE 45A"/>
    <property type="match status" value="1"/>
</dbReference>
<sequence length="544" mass="59266">MKLHQLAGKPALKSMLDNIPRLVASYYTLKPSGPVSFGTSGHRGCSTEGTFNEMHIAATAQAICEYRASKGITGPLYLGFDTHALSEAAFRTALEVFAANQVNVVIHAKDEYTPTPVISFLILEYNQGKTKGFADGVVITPSHNPPRDGGFKYNPPQGGPADVEVTGWVQDRANQLMNSGGSHIKRMPYEKARQAGTTRAQDFITPFVDALAQVVDLEIIQKQGIRIGVDPMGGSGVHFWGPIAETYNLNIQIVNTDVDPTFGFMTLDADGEIRMDCSSPYAMANLIAMADKFDIAWGNDSDFDRHGIVCPNGLMNPNHYLSVAIWYLLQNRPAWPKDLAIGKTLVSSSMIDKVVAGLARELYEVPVGFKWFVDGMLSGTVAFGGEESAGASFLRKDGKVWTTDKDGFCMTLLAAEILAKTGKTPHEIYRDTLIPVYGEPYYRRVDGPITDEQKKVLKDLTPDAIKTTTLAGLPITAVMTTAPGNKAAIGGVKVVTADGSWFAIRPSGTEPKMKLYIESFGGEERWQQIHDEAMPLIFPGFEGR</sequence>
<comment type="caution">
    <text evidence="12">The sequence shown here is derived from an EMBL/GenBank/DDBJ whole genome shotgun (WGS) entry which is preliminary data.</text>
</comment>
<dbReference type="InterPro" id="IPR036900">
    <property type="entry name" value="A-D-PHexomutase_C_sf"/>
</dbReference>
<dbReference type="EC" id="5.4.2.2" evidence="12"/>
<evidence type="ECO:0000256" key="3">
    <source>
        <dbReference type="ARBA" id="ARBA00022553"/>
    </source>
</evidence>
<reference evidence="12 13" key="1">
    <citation type="submission" date="2020-08" db="EMBL/GenBank/DDBJ databases">
        <title>Bridging the membrane lipid divide: bacteria of the FCB group superphylum have the potential to synthesize archaeal ether lipids.</title>
        <authorList>
            <person name="Villanueva L."/>
            <person name="Von Meijenfeldt F.A.B."/>
            <person name="Westbye A.B."/>
            <person name="Yadav S."/>
            <person name="Hopmans E.C."/>
            <person name="Dutilh B.E."/>
            <person name="Sinninghe Damste J.S."/>
        </authorList>
    </citation>
    <scope>NUCLEOTIDE SEQUENCE [LARGE SCALE GENOMIC DNA]</scope>
    <source>
        <strain evidence="12">NIOZ-UU17</strain>
    </source>
</reference>
<dbReference type="PROSITE" id="PS00710">
    <property type="entry name" value="PGM_PMM"/>
    <property type="match status" value="1"/>
</dbReference>
<keyword evidence="4 7" id="KW-0479">Metal-binding</keyword>
<evidence type="ECO:0000259" key="11">
    <source>
        <dbReference type="Pfam" id="PF02880"/>
    </source>
</evidence>
<dbReference type="GO" id="GO:0000287">
    <property type="term" value="F:magnesium ion binding"/>
    <property type="evidence" value="ECO:0007669"/>
    <property type="project" value="InterPro"/>
</dbReference>
<evidence type="ECO:0000256" key="4">
    <source>
        <dbReference type="ARBA" id="ARBA00022723"/>
    </source>
</evidence>
<dbReference type="Gene3D" id="3.30.310.50">
    <property type="entry name" value="Alpha-D-phosphohexomutase, C-terminal domain"/>
    <property type="match status" value="1"/>
</dbReference>
<dbReference type="GO" id="GO:0004614">
    <property type="term" value="F:phosphoglucomutase activity"/>
    <property type="evidence" value="ECO:0007669"/>
    <property type="project" value="UniProtKB-EC"/>
</dbReference>
<dbReference type="SUPFAM" id="SSF53738">
    <property type="entry name" value="Phosphoglucomutase, first 3 domains"/>
    <property type="match status" value="3"/>
</dbReference>
<evidence type="ECO:0000313" key="12">
    <source>
        <dbReference type="EMBL" id="MBC8433626.1"/>
    </source>
</evidence>
<dbReference type="InterPro" id="IPR005852">
    <property type="entry name" value="PGM_a-D-Glc-sp"/>
</dbReference>
<dbReference type="InterPro" id="IPR016066">
    <property type="entry name" value="A-D-PHexomutase_CS"/>
</dbReference>
<evidence type="ECO:0000256" key="1">
    <source>
        <dbReference type="ARBA" id="ARBA00001946"/>
    </source>
</evidence>
<dbReference type="InterPro" id="IPR005843">
    <property type="entry name" value="A-D-PHexomutase_C"/>
</dbReference>
<dbReference type="InterPro" id="IPR005846">
    <property type="entry name" value="A-D-PHexomutase_a/b/a-III"/>
</dbReference>
<dbReference type="PANTHER" id="PTHR45745:SF1">
    <property type="entry name" value="PHOSPHOGLUCOMUTASE 2B-RELATED"/>
    <property type="match status" value="1"/>
</dbReference>
<keyword evidence="3" id="KW-0597">Phosphoprotein</keyword>
<feature type="domain" description="Alpha-D-phosphohexomutase alpha/beta/alpha" evidence="9">
    <location>
        <begin position="36"/>
        <end position="175"/>
    </location>
</feature>
<dbReference type="Pfam" id="PF02879">
    <property type="entry name" value="PGM_PMM_II"/>
    <property type="match status" value="1"/>
</dbReference>
<dbReference type="InterPro" id="IPR016055">
    <property type="entry name" value="A-D-PHexomutase_a/b/a-I/II/III"/>
</dbReference>
<dbReference type="GO" id="GO:0005975">
    <property type="term" value="P:carbohydrate metabolic process"/>
    <property type="evidence" value="ECO:0007669"/>
    <property type="project" value="InterPro"/>
</dbReference>
<dbReference type="EMBL" id="JACNIG010000314">
    <property type="protein sequence ID" value="MBC8433626.1"/>
    <property type="molecule type" value="Genomic_DNA"/>
</dbReference>
<name>A0A8J6TNK0_9BACT</name>
<dbReference type="Pfam" id="PF02880">
    <property type="entry name" value="PGM_PMM_III"/>
    <property type="match status" value="1"/>
</dbReference>
<feature type="domain" description="Alpha-D-phosphohexomutase C-terminal" evidence="8">
    <location>
        <begin position="486"/>
        <end position="533"/>
    </location>
</feature>
<evidence type="ECO:0000259" key="8">
    <source>
        <dbReference type="Pfam" id="PF00408"/>
    </source>
</evidence>
<dbReference type="Gene3D" id="3.40.120.10">
    <property type="entry name" value="Alpha-D-Glucose-1,6-Bisphosphate, subunit A, domain 3"/>
    <property type="match status" value="3"/>
</dbReference>
<dbReference type="InterPro" id="IPR005845">
    <property type="entry name" value="A-D-PHexomutase_a/b/a-II"/>
</dbReference>
<evidence type="ECO:0000256" key="7">
    <source>
        <dbReference type="RuleBase" id="RU004326"/>
    </source>
</evidence>
<dbReference type="InterPro" id="IPR005844">
    <property type="entry name" value="A-D-PHexomutase_a/b/a-I"/>
</dbReference>
<gene>
    <name evidence="12" type="ORF">H8D96_17090</name>
</gene>
<evidence type="ECO:0000256" key="6">
    <source>
        <dbReference type="ARBA" id="ARBA00023235"/>
    </source>
</evidence>
<keyword evidence="6 12" id="KW-0413">Isomerase</keyword>
<dbReference type="NCBIfam" id="TIGR01132">
    <property type="entry name" value="pgm"/>
    <property type="match status" value="1"/>
</dbReference>
<keyword evidence="5 7" id="KW-0460">Magnesium</keyword>
<dbReference type="Pfam" id="PF00408">
    <property type="entry name" value="PGM_PMM_IV"/>
    <property type="match status" value="1"/>
</dbReference>
<dbReference type="SUPFAM" id="SSF55957">
    <property type="entry name" value="Phosphoglucomutase, C-terminal domain"/>
    <property type="match status" value="1"/>
</dbReference>
<dbReference type="GO" id="GO:0008973">
    <property type="term" value="F:phosphopentomutase activity"/>
    <property type="evidence" value="ECO:0007669"/>
    <property type="project" value="TreeGrafter"/>
</dbReference>
<dbReference type="GO" id="GO:0006166">
    <property type="term" value="P:purine ribonucleoside salvage"/>
    <property type="evidence" value="ECO:0007669"/>
    <property type="project" value="TreeGrafter"/>
</dbReference>
<feature type="domain" description="Alpha-D-phosphohexomutase alpha/beta/alpha" evidence="10">
    <location>
        <begin position="206"/>
        <end position="313"/>
    </location>
</feature>
<comment type="similarity">
    <text evidence="2 7">Belongs to the phosphohexose mutase family.</text>
</comment>
<comment type="cofactor">
    <cofactor evidence="1">
        <name>Mg(2+)</name>
        <dbReference type="ChEBI" id="CHEBI:18420"/>
    </cofactor>
</comment>
<accession>A0A8J6TNK0</accession>
<dbReference type="Pfam" id="PF02878">
    <property type="entry name" value="PGM_PMM_I"/>
    <property type="match status" value="1"/>
</dbReference>
<evidence type="ECO:0000313" key="13">
    <source>
        <dbReference type="Proteomes" id="UP000605201"/>
    </source>
</evidence>
<dbReference type="Proteomes" id="UP000605201">
    <property type="component" value="Unassembled WGS sequence"/>
</dbReference>
<proteinExistence type="inferred from homology"/>
<evidence type="ECO:0000259" key="9">
    <source>
        <dbReference type="Pfam" id="PF02878"/>
    </source>
</evidence>
<evidence type="ECO:0000259" key="10">
    <source>
        <dbReference type="Pfam" id="PF02879"/>
    </source>
</evidence>
<feature type="domain" description="Alpha-D-phosphohexomutase alpha/beta/alpha" evidence="11">
    <location>
        <begin position="316"/>
        <end position="431"/>
    </location>
</feature>
<organism evidence="12 13">
    <name type="scientific">Candidatus Desulfatibia vada</name>
    <dbReference type="NCBI Taxonomy" id="2841696"/>
    <lineage>
        <taxon>Bacteria</taxon>
        <taxon>Pseudomonadati</taxon>
        <taxon>Thermodesulfobacteriota</taxon>
        <taxon>Desulfobacteria</taxon>
        <taxon>Desulfobacterales</taxon>
        <taxon>Desulfobacterales incertae sedis</taxon>
        <taxon>Candidatus Desulfatibia</taxon>
    </lineage>
</organism>
<evidence type="ECO:0000256" key="5">
    <source>
        <dbReference type="ARBA" id="ARBA00022842"/>
    </source>
</evidence>
<dbReference type="AlphaFoldDB" id="A0A8J6TNK0"/>
<evidence type="ECO:0000256" key="2">
    <source>
        <dbReference type="ARBA" id="ARBA00010231"/>
    </source>
</evidence>
<dbReference type="CDD" id="cd05801">
    <property type="entry name" value="PGM_like3"/>
    <property type="match status" value="1"/>
</dbReference>
<protein>
    <submittedName>
        <fullName evidence="12">Alpha-D-glucose phosphate-specific phosphoglucomutase</fullName>
        <ecNumber evidence="12">5.4.2.2</ecNumber>
    </submittedName>
</protein>